<gene>
    <name evidence="2" type="ORF">GIB67_033665</name>
</gene>
<feature type="non-terminal residue" evidence="2">
    <location>
        <position position="1"/>
    </location>
</feature>
<comment type="caution">
    <text evidence="2">The sequence shown here is derived from an EMBL/GenBank/DDBJ whole genome shotgun (WGS) entry which is preliminary data.</text>
</comment>
<sequence>MEVLQSDNPSCGTSEDDTHISKMDDDEKMMPNLLFKDVGELEKNLKELFCQFFKIATTPDSRTCVKSSVEMNTQLEKMVALTDGTTIPRGFCGGIWEAKCYKDRRKRHQGNNEAIVEMNKLYRQLEASVYSSFIFGALGVNEDLVGEVDLKDFVNRSEQGDFNKEAREILFEFLDKIDVTKEEEDLSMREKLVQNIRKLKQVYSK</sequence>
<dbReference type="AlphaFoldDB" id="A0A7J7P484"/>
<feature type="region of interest" description="Disordered" evidence="1">
    <location>
        <begin position="1"/>
        <end position="23"/>
    </location>
</feature>
<feature type="compositionally biased region" description="Polar residues" evidence="1">
    <location>
        <begin position="1"/>
        <end position="13"/>
    </location>
</feature>
<protein>
    <submittedName>
        <fullName evidence="2">Uncharacterized protein</fullName>
    </submittedName>
</protein>
<keyword evidence="3" id="KW-1185">Reference proteome</keyword>
<dbReference type="Proteomes" id="UP000541444">
    <property type="component" value="Unassembled WGS sequence"/>
</dbReference>
<accession>A0A7J7P484</accession>
<reference evidence="2 3" key="1">
    <citation type="journal article" date="2020" name="IScience">
        <title>Genome Sequencing of the Endangered Kingdonia uniflora (Circaeasteraceae, Ranunculales) Reveals Potential Mechanisms of Evolutionary Specialization.</title>
        <authorList>
            <person name="Sun Y."/>
            <person name="Deng T."/>
            <person name="Zhang A."/>
            <person name="Moore M.J."/>
            <person name="Landis J.B."/>
            <person name="Lin N."/>
            <person name="Zhang H."/>
            <person name="Zhang X."/>
            <person name="Huang J."/>
            <person name="Zhang X."/>
            <person name="Sun H."/>
            <person name="Wang H."/>
        </authorList>
    </citation>
    <scope>NUCLEOTIDE SEQUENCE [LARGE SCALE GENOMIC DNA]</scope>
    <source>
        <strain evidence="2">TB1705</strain>
        <tissue evidence="2">Leaf</tissue>
    </source>
</reference>
<dbReference type="EMBL" id="JACGCM010000287">
    <property type="protein sequence ID" value="KAF6174133.1"/>
    <property type="molecule type" value="Genomic_DNA"/>
</dbReference>
<proteinExistence type="predicted"/>
<evidence type="ECO:0000313" key="3">
    <source>
        <dbReference type="Proteomes" id="UP000541444"/>
    </source>
</evidence>
<organism evidence="2 3">
    <name type="scientific">Kingdonia uniflora</name>
    <dbReference type="NCBI Taxonomy" id="39325"/>
    <lineage>
        <taxon>Eukaryota</taxon>
        <taxon>Viridiplantae</taxon>
        <taxon>Streptophyta</taxon>
        <taxon>Embryophyta</taxon>
        <taxon>Tracheophyta</taxon>
        <taxon>Spermatophyta</taxon>
        <taxon>Magnoliopsida</taxon>
        <taxon>Ranunculales</taxon>
        <taxon>Circaeasteraceae</taxon>
        <taxon>Kingdonia</taxon>
    </lineage>
</organism>
<evidence type="ECO:0000313" key="2">
    <source>
        <dbReference type="EMBL" id="KAF6174133.1"/>
    </source>
</evidence>
<name>A0A7J7P484_9MAGN</name>
<evidence type="ECO:0000256" key="1">
    <source>
        <dbReference type="SAM" id="MobiDB-lite"/>
    </source>
</evidence>